<dbReference type="InterPro" id="IPR016179">
    <property type="entry name" value="Insulin-like"/>
</dbReference>
<keyword evidence="9" id="KW-1185">Reference proteome</keyword>
<accession>A0A9P0A447</accession>
<evidence type="ECO:0000256" key="6">
    <source>
        <dbReference type="RuleBase" id="RU000406"/>
    </source>
</evidence>
<dbReference type="EMBL" id="OU963864">
    <property type="protein sequence ID" value="CAH0385966.1"/>
    <property type="molecule type" value="Genomic_DNA"/>
</dbReference>
<evidence type="ECO:0000256" key="2">
    <source>
        <dbReference type="ARBA" id="ARBA00011207"/>
    </source>
</evidence>
<comment type="similarity">
    <text evidence="1 6">Belongs to the insulin family.</text>
</comment>
<dbReference type="AlphaFoldDB" id="A0A9P0A447"/>
<evidence type="ECO:0000313" key="8">
    <source>
        <dbReference type="EMBL" id="CAH0385966.1"/>
    </source>
</evidence>
<dbReference type="SMART" id="SM00078">
    <property type="entry name" value="IlGF"/>
    <property type="match status" value="1"/>
</dbReference>
<keyword evidence="5" id="KW-1015">Disulfide bond</keyword>
<reference evidence="8" key="1">
    <citation type="submission" date="2021-12" db="EMBL/GenBank/DDBJ databases">
        <authorList>
            <person name="King R."/>
        </authorList>
    </citation>
    <scope>NUCLEOTIDE SEQUENCE</scope>
</reference>
<dbReference type="GO" id="GO:0005179">
    <property type="term" value="F:hormone activity"/>
    <property type="evidence" value="ECO:0007669"/>
    <property type="project" value="InterPro"/>
</dbReference>
<evidence type="ECO:0000313" key="9">
    <source>
        <dbReference type="Proteomes" id="UP001152759"/>
    </source>
</evidence>
<organism evidence="8 9">
    <name type="scientific">Bemisia tabaci</name>
    <name type="common">Sweetpotato whitefly</name>
    <name type="synonym">Aleurodes tabaci</name>
    <dbReference type="NCBI Taxonomy" id="7038"/>
    <lineage>
        <taxon>Eukaryota</taxon>
        <taxon>Metazoa</taxon>
        <taxon>Ecdysozoa</taxon>
        <taxon>Arthropoda</taxon>
        <taxon>Hexapoda</taxon>
        <taxon>Insecta</taxon>
        <taxon>Pterygota</taxon>
        <taxon>Neoptera</taxon>
        <taxon>Paraneoptera</taxon>
        <taxon>Hemiptera</taxon>
        <taxon>Sternorrhyncha</taxon>
        <taxon>Aleyrodoidea</taxon>
        <taxon>Aleyrodidae</taxon>
        <taxon>Aleyrodinae</taxon>
        <taxon>Bemisia</taxon>
    </lineage>
</organism>
<evidence type="ECO:0000256" key="4">
    <source>
        <dbReference type="ARBA" id="ARBA00022729"/>
    </source>
</evidence>
<dbReference type="InterPro" id="IPR022353">
    <property type="entry name" value="Insulin_CS"/>
</dbReference>
<protein>
    <recommendedName>
        <fullName evidence="7">Insulin-like domain-containing protein</fullName>
    </recommendedName>
</protein>
<comment type="subcellular location">
    <subcellularLocation>
        <location evidence="6">Secreted</location>
    </subcellularLocation>
</comment>
<dbReference type="Gene3D" id="1.10.100.10">
    <property type="entry name" value="Insulin-like"/>
    <property type="match status" value="1"/>
</dbReference>
<dbReference type="Proteomes" id="UP001152759">
    <property type="component" value="Chromosome 3"/>
</dbReference>
<evidence type="ECO:0000259" key="7">
    <source>
        <dbReference type="SMART" id="SM00078"/>
    </source>
</evidence>
<dbReference type="PANTHER" id="PTHR13647:SF4">
    <property type="entry name" value="INSULIN-LIKE PEPTIDE 1-RELATED"/>
    <property type="match status" value="1"/>
</dbReference>
<dbReference type="SUPFAM" id="SSF56994">
    <property type="entry name" value="Insulin-like"/>
    <property type="match status" value="1"/>
</dbReference>
<dbReference type="InterPro" id="IPR036438">
    <property type="entry name" value="Insulin-like_sf"/>
</dbReference>
<dbReference type="InterPro" id="IPR022352">
    <property type="entry name" value="Ins/IGF/rlx"/>
</dbReference>
<keyword evidence="4" id="KW-0732">Signal</keyword>
<dbReference type="PROSITE" id="PS00262">
    <property type="entry name" value="INSULIN"/>
    <property type="match status" value="1"/>
</dbReference>
<keyword evidence="6" id="KW-0964">Secreted</keyword>
<comment type="subunit">
    <text evidence="2">Heterodimer of a B chain and an A chain linked by two disulfide bonds.</text>
</comment>
<name>A0A9P0A447_BEMTA</name>
<dbReference type="GO" id="GO:0005576">
    <property type="term" value="C:extracellular region"/>
    <property type="evidence" value="ECO:0007669"/>
    <property type="project" value="UniProtKB-SubCell"/>
</dbReference>
<evidence type="ECO:0000256" key="1">
    <source>
        <dbReference type="ARBA" id="ARBA00009034"/>
    </source>
</evidence>
<feature type="domain" description="Insulin-like" evidence="7">
    <location>
        <begin position="98"/>
        <end position="203"/>
    </location>
</feature>
<dbReference type="PANTHER" id="PTHR13647">
    <property type="entry name" value="INSULIN-LIKE PEPTIDE 2-RELATED"/>
    <property type="match status" value="1"/>
</dbReference>
<gene>
    <name evidence="8" type="ORF">BEMITA_LOCUS5139</name>
</gene>
<evidence type="ECO:0000256" key="3">
    <source>
        <dbReference type="ARBA" id="ARBA00022685"/>
    </source>
</evidence>
<dbReference type="KEGG" id="btab:109038562"/>
<dbReference type="PRINTS" id="PR00276">
    <property type="entry name" value="INSULINFAMLY"/>
</dbReference>
<evidence type="ECO:0000256" key="5">
    <source>
        <dbReference type="ARBA" id="ARBA00023157"/>
    </source>
</evidence>
<dbReference type="Pfam" id="PF00049">
    <property type="entry name" value="Insulin"/>
    <property type="match status" value="1"/>
</dbReference>
<keyword evidence="3" id="KW-0165">Cleavage on pair of basic residues</keyword>
<sequence>MRKDILHVNTNVRASAVHFGILMRQYSGATINTYIESLLLAGPFSLETLLTFPPPPKMSSPKSTVALIVTSAVTLILINGHFARGQPHFTRAARSDLPHLCGKRLSDALNIICRGGGPPFYFKRASQRFEDEYHDASDLSMVSRDLDYPGALSSQLSSNEFPVVSETEMLSAATDDNFRRPRRKIVEECCLKPCTEDHLRSYCGNFH</sequence>
<proteinExistence type="inferred from homology"/>